<dbReference type="InterPro" id="IPR035979">
    <property type="entry name" value="RBD_domain_sf"/>
</dbReference>
<dbReference type="InterPro" id="IPR000504">
    <property type="entry name" value="RRM_dom"/>
</dbReference>
<evidence type="ECO:0000256" key="2">
    <source>
        <dbReference type="ARBA" id="ARBA00008024"/>
    </source>
</evidence>
<dbReference type="InterPro" id="IPR036855">
    <property type="entry name" value="Znf_CCCH_sf"/>
</dbReference>
<comment type="subcellular location">
    <subcellularLocation>
        <location evidence="1">Nucleus</location>
    </subcellularLocation>
</comment>
<keyword evidence="6 16" id="KW-0479">Metal-binding</keyword>
<feature type="region of interest" description="Disordered" evidence="17">
    <location>
        <begin position="1"/>
        <end position="41"/>
    </location>
</feature>
<dbReference type="GO" id="GO:0036002">
    <property type="term" value="F:pre-mRNA binding"/>
    <property type="evidence" value="ECO:0007669"/>
    <property type="project" value="TreeGrafter"/>
</dbReference>
<name>A0AAV5QK02_9ASCO</name>
<dbReference type="GO" id="GO:0000974">
    <property type="term" value="C:Prp19 complex"/>
    <property type="evidence" value="ECO:0007669"/>
    <property type="project" value="TreeGrafter"/>
</dbReference>
<protein>
    <recommendedName>
        <fullName evidence="4">Pre-mRNA-splicing factor CWC2</fullName>
    </recommendedName>
</protein>
<dbReference type="EMBL" id="BTFZ01000004">
    <property type="protein sequence ID" value="GMM35163.1"/>
    <property type="molecule type" value="Genomic_DNA"/>
</dbReference>
<proteinExistence type="inferred from homology"/>
<evidence type="ECO:0000259" key="18">
    <source>
        <dbReference type="PROSITE" id="PS50102"/>
    </source>
</evidence>
<feature type="compositionally biased region" description="Polar residues" evidence="17">
    <location>
        <begin position="251"/>
        <end position="260"/>
    </location>
</feature>
<evidence type="ECO:0000256" key="16">
    <source>
        <dbReference type="PROSITE-ProRule" id="PRU00723"/>
    </source>
</evidence>
<dbReference type="SUPFAM" id="SSF54928">
    <property type="entry name" value="RNA-binding domain, RBD"/>
    <property type="match status" value="1"/>
</dbReference>
<evidence type="ECO:0000256" key="10">
    <source>
        <dbReference type="ARBA" id="ARBA00022884"/>
    </source>
</evidence>
<reference evidence="20 21" key="1">
    <citation type="journal article" date="2023" name="Elife">
        <title>Identification of key yeast species and microbe-microbe interactions impacting larval growth of Drosophila in the wild.</title>
        <authorList>
            <person name="Mure A."/>
            <person name="Sugiura Y."/>
            <person name="Maeda R."/>
            <person name="Honda K."/>
            <person name="Sakurai N."/>
            <person name="Takahashi Y."/>
            <person name="Watada M."/>
            <person name="Katoh T."/>
            <person name="Gotoh A."/>
            <person name="Gotoh Y."/>
            <person name="Taniguchi I."/>
            <person name="Nakamura K."/>
            <person name="Hayashi T."/>
            <person name="Katayama T."/>
            <person name="Uemura T."/>
            <person name="Hattori Y."/>
        </authorList>
    </citation>
    <scope>NUCLEOTIDE SEQUENCE [LARGE SCALE GENOMIC DNA]</scope>
    <source>
        <strain evidence="20 21">SC-9</strain>
    </source>
</reference>
<dbReference type="PROSITE" id="PS50103">
    <property type="entry name" value="ZF_C3H1"/>
    <property type="match status" value="1"/>
</dbReference>
<keyword evidence="7" id="KW-0747">Spliceosome</keyword>
<feature type="zinc finger region" description="C3H1-type" evidence="16">
    <location>
        <begin position="83"/>
        <end position="110"/>
    </location>
</feature>
<dbReference type="Proteomes" id="UP001360560">
    <property type="component" value="Unassembled WGS sequence"/>
</dbReference>
<evidence type="ECO:0000256" key="15">
    <source>
        <dbReference type="PROSITE-ProRule" id="PRU00176"/>
    </source>
</evidence>
<dbReference type="InterPro" id="IPR000571">
    <property type="entry name" value="Znf_CCCH"/>
</dbReference>
<keyword evidence="21" id="KW-1185">Reference proteome</keyword>
<gene>
    <name evidence="20" type="ORF">DASC09_024880</name>
</gene>
<evidence type="ECO:0000313" key="21">
    <source>
        <dbReference type="Proteomes" id="UP001360560"/>
    </source>
</evidence>
<evidence type="ECO:0000256" key="4">
    <source>
        <dbReference type="ARBA" id="ARBA00017295"/>
    </source>
</evidence>
<sequence>MSGESKQDLVVDPNISEKKKRKKKAARVQVDPSVLDEDDKPQQTGNIFNIWYYNWGSKENYQKKSPFRVNVKQDSGYTKADKIPNSFVCLFFARGCCHKGKHCDYLHRIPNQTKDAFPATTDCFGRDKFSNYRDDMGGVGNFLRPNRTIYVGKLPLDAIPRDSSIEQVISEQFGEFGRIERFRVIHEKNCAFVTFENEWNAQFAKEAMAHQSLVKDEVLNLRWANEDPNPQAKARNQRQLQEQAMNTIKNLLNQNEQRPQTMPKRKTISENRNTPKKLNDGESINSKQISKKRQNTFGDDAAKPEEKKLKSTKHVESSGFLIGYGSDSDSDDDDD</sequence>
<comment type="function">
    <text evidence="14">Involved in the first step of pre-mRNA splicing. Required for cell growth and cell cycle control. Plays a role in the levels of the U1, U4, U5 and U6 snRNAs and the maintenance of the U4/U6 snRNA complex. May provide the link between the 'nineteen complex' NTC spliceosome protein complex and the spliceosome through the U6 snRNA. Associates predominantly with U6 snRNAs in assembled active spliceosomes. Binds directly to the internal stem-loop (ISL) domain of the U6 snRNA and to the pre-mRNA intron near the 5' splice site during the activation and catalytic phases of the spliceosome cycle.</text>
</comment>
<dbReference type="AlphaFoldDB" id="A0AAV5QK02"/>
<keyword evidence="11" id="KW-0508">mRNA splicing</keyword>
<dbReference type="GO" id="GO:0071007">
    <property type="term" value="C:U2-type catalytic step 2 spliceosome"/>
    <property type="evidence" value="ECO:0007669"/>
    <property type="project" value="TreeGrafter"/>
</dbReference>
<dbReference type="GO" id="GO:0071006">
    <property type="term" value="C:U2-type catalytic step 1 spliceosome"/>
    <property type="evidence" value="ECO:0007669"/>
    <property type="project" value="TreeGrafter"/>
</dbReference>
<evidence type="ECO:0000313" key="20">
    <source>
        <dbReference type="EMBL" id="GMM35163.1"/>
    </source>
</evidence>
<dbReference type="InterPro" id="IPR034181">
    <property type="entry name" value="Cwc2_RRM"/>
</dbReference>
<dbReference type="PROSITE" id="PS50102">
    <property type="entry name" value="RRM"/>
    <property type="match status" value="1"/>
</dbReference>
<keyword evidence="10 15" id="KW-0694">RNA-binding</keyword>
<dbReference type="InterPro" id="IPR012677">
    <property type="entry name" value="Nucleotide-bd_a/b_plait_sf"/>
</dbReference>
<evidence type="ECO:0000256" key="3">
    <source>
        <dbReference type="ARBA" id="ARBA00011524"/>
    </source>
</evidence>
<dbReference type="GO" id="GO:0017070">
    <property type="term" value="F:U6 snRNA binding"/>
    <property type="evidence" value="ECO:0007669"/>
    <property type="project" value="TreeGrafter"/>
</dbReference>
<dbReference type="PANTHER" id="PTHR14089">
    <property type="entry name" value="PRE-MRNA-SPLICING FACTOR RBM22"/>
    <property type="match status" value="1"/>
</dbReference>
<feature type="region of interest" description="Disordered" evidence="17">
    <location>
        <begin position="251"/>
        <end position="335"/>
    </location>
</feature>
<dbReference type="GO" id="GO:0006397">
    <property type="term" value="P:mRNA processing"/>
    <property type="evidence" value="ECO:0007669"/>
    <property type="project" value="UniProtKB-KW"/>
</dbReference>
<dbReference type="GO" id="GO:0008270">
    <property type="term" value="F:zinc ion binding"/>
    <property type="evidence" value="ECO:0007669"/>
    <property type="project" value="UniProtKB-KW"/>
</dbReference>
<keyword evidence="8 16" id="KW-0863">Zinc-finger</keyword>
<dbReference type="Pfam" id="PF00076">
    <property type="entry name" value="RRM_1"/>
    <property type="match status" value="1"/>
</dbReference>
<feature type="domain" description="RRM" evidence="18">
    <location>
        <begin position="147"/>
        <end position="226"/>
    </location>
</feature>
<dbReference type="SMART" id="SM00360">
    <property type="entry name" value="RRM"/>
    <property type="match status" value="1"/>
</dbReference>
<keyword evidence="13" id="KW-0131">Cell cycle</keyword>
<keyword evidence="12" id="KW-0539">Nucleus</keyword>
<dbReference type="CDD" id="cd12360">
    <property type="entry name" value="RRM_cwf2"/>
    <property type="match status" value="1"/>
</dbReference>
<evidence type="ECO:0000256" key="6">
    <source>
        <dbReference type="ARBA" id="ARBA00022723"/>
    </source>
</evidence>
<dbReference type="Pfam" id="PF16131">
    <property type="entry name" value="Torus"/>
    <property type="match status" value="1"/>
</dbReference>
<evidence type="ECO:0000256" key="14">
    <source>
        <dbReference type="ARBA" id="ARBA00025224"/>
    </source>
</evidence>
<keyword evidence="5" id="KW-0507">mRNA processing</keyword>
<evidence type="ECO:0000256" key="11">
    <source>
        <dbReference type="ARBA" id="ARBA00023187"/>
    </source>
</evidence>
<dbReference type="InterPro" id="IPR039171">
    <property type="entry name" value="Cwc2/Slt11"/>
</dbReference>
<evidence type="ECO:0000256" key="5">
    <source>
        <dbReference type="ARBA" id="ARBA00022664"/>
    </source>
</evidence>
<keyword evidence="9 16" id="KW-0862">Zinc</keyword>
<evidence type="ECO:0000256" key="1">
    <source>
        <dbReference type="ARBA" id="ARBA00004123"/>
    </source>
</evidence>
<dbReference type="GO" id="GO:0008380">
    <property type="term" value="P:RNA splicing"/>
    <property type="evidence" value="ECO:0007669"/>
    <property type="project" value="UniProtKB-KW"/>
</dbReference>
<evidence type="ECO:0000256" key="12">
    <source>
        <dbReference type="ARBA" id="ARBA00023242"/>
    </source>
</evidence>
<evidence type="ECO:0000256" key="7">
    <source>
        <dbReference type="ARBA" id="ARBA00022728"/>
    </source>
</evidence>
<accession>A0AAV5QK02</accession>
<evidence type="ECO:0000256" key="8">
    <source>
        <dbReference type="ARBA" id="ARBA00022771"/>
    </source>
</evidence>
<dbReference type="Gene3D" id="3.30.70.330">
    <property type="match status" value="1"/>
</dbReference>
<evidence type="ECO:0000259" key="19">
    <source>
        <dbReference type="PROSITE" id="PS50103"/>
    </source>
</evidence>
<dbReference type="SUPFAM" id="SSF90229">
    <property type="entry name" value="CCCH zinc finger"/>
    <property type="match status" value="1"/>
</dbReference>
<feature type="domain" description="C3H1-type" evidence="19">
    <location>
        <begin position="83"/>
        <end position="110"/>
    </location>
</feature>
<dbReference type="GeneID" id="90073142"/>
<comment type="similarity">
    <text evidence="2">Belongs to the RRM CWC2 family.</text>
</comment>
<comment type="caution">
    <text evidence="20">The sequence shown here is derived from an EMBL/GenBank/DDBJ whole genome shotgun (WGS) entry which is preliminary data.</text>
</comment>
<comment type="subunit">
    <text evidence="3">Associated with the spliceosome.</text>
</comment>
<evidence type="ECO:0000256" key="9">
    <source>
        <dbReference type="ARBA" id="ARBA00022833"/>
    </source>
</evidence>
<feature type="compositionally biased region" description="Basic and acidic residues" evidence="17">
    <location>
        <begin position="300"/>
        <end position="316"/>
    </location>
</feature>
<organism evidence="20 21">
    <name type="scientific">Saccharomycopsis crataegensis</name>
    <dbReference type="NCBI Taxonomy" id="43959"/>
    <lineage>
        <taxon>Eukaryota</taxon>
        <taxon>Fungi</taxon>
        <taxon>Dikarya</taxon>
        <taxon>Ascomycota</taxon>
        <taxon>Saccharomycotina</taxon>
        <taxon>Saccharomycetes</taxon>
        <taxon>Saccharomycopsidaceae</taxon>
        <taxon>Saccharomycopsis</taxon>
    </lineage>
</organism>
<dbReference type="InterPro" id="IPR032297">
    <property type="entry name" value="Torus"/>
</dbReference>
<evidence type="ECO:0000256" key="17">
    <source>
        <dbReference type="SAM" id="MobiDB-lite"/>
    </source>
</evidence>
<dbReference type="PANTHER" id="PTHR14089:SF2">
    <property type="entry name" value="PRE-MRNA-SPLICING FACTOR CWC2"/>
    <property type="match status" value="1"/>
</dbReference>
<evidence type="ECO:0000256" key="13">
    <source>
        <dbReference type="ARBA" id="ARBA00023306"/>
    </source>
</evidence>
<dbReference type="RefSeq" id="XP_064852163.1">
    <property type="nucleotide sequence ID" value="XM_064996091.1"/>
</dbReference>